<gene>
    <name evidence="7" type="ORF">OMED0929_LOCUS1520</name>
</gene>
<keyword evidence="2" id="KW-0238">DNA-binding</keyword>
<keyword evidence="1" id="KW-0805">Transcription regulation</keyword>
<keyword evidence="3" id="KW-0804">Transcription</keyword>
<dbReference type="Pfam" id="PF00564">
    <property type="entry name" value="PB1"/>
    <property type="match status" value="1"/>
</dbReference>
<evidence type="ECO:0000313" key="7">
    <source>
        <dbReference type="EMBL" id="CAD8578029.1"/>
    </source>
</evidence>
<dbReference type="PANTHER" id="PTHR32002:SF41">
    <property type="entry name" value="PROTEIN NLP8"/>
    <property type="match status" value="1"/>
</dbReference>
<dbReference type="PROSITE" id="PS51519">
    <property type="entry name" value="RWP_RK"/>
    <property type="match status" value="1"/>
</dbReference>
<proteinExistence type="predicted"/>
<evidence type="ECO:0000256" key="2">
    <source>
        <dbReference type="ARBA" id="ARBA00023125"/>
    </source>
</evidence>
<dbReference type="Pfam" id="PF02042">
    <property type="entry name" value="RWP-RK"/>
    <property type="match status" value="1"/>
</dbReference>
<dbReference type="InterPro" id="IPR000270">
    <property type="entry name" value="PB1_dom"/>
</dbReference>
<dbReference type="SUPFAM" id="SSF54277">
    <property type="entry name" value="CAD &amp; PB1 domains"/>
    <property type="match status" value="2"/>
</dbReference>
<dbReference type="PANTHER" id="PTHR32002">
    <property type="entry name" value="PROTEIN NLP8"/>
    <property type="match status" value="1"/>
</dbReference>
<dbReference type="InterPro" id="IPR055081">
    <property type="entry name" value="NLP1-9_GAF"/>
</dbReference>
<evidence type="ECO:0000256" key="4">
    <source>
        <dbReference type="ARBA" id="ARBA00023242"/>
    </source>
</evidence>
<evidence type="ECO:0000259" key="6">
    <source>
        <dbReference type="PROSITE" id="PS51745"/>
    </source>
</evidence>
<evidence type="ECO:0000259" key="5">
    <source>
        <dbReference type="PROSITE" id="PS51519"/>
    </source>
</evidence>
<dbReference type="SMART" id="SM00666">
    <property type="entry name" value="PB1"/>
    <property type="match status" value="2"/>
</dbReference>
<keyword evidence="4" id="KW-0539">Nucleus</keyword>
<dbReference type="Gene3D" id="3.10.20.90">
    <property type="entry name" value="Phosphatidylinositol 3-kinase Catalytic Subunit, Chain A, domain 1"/>
    <property type="match status" value="1"/>
</dbReference>
<protein>
    <recommendedName>
        <fullName evidence="8">RWP-RK domain-containing protein</fullName>
    </recommendedName>
</protein>
<dbReference type="GO" id="GO:0003677">
    <property type="term" value="F:DNA binding"/>
    <property type="evidence" value="ECO:0007669"/>
    <property type="project" value="UniProtKB-KW"/>
</dbReference>
<evidence type="ECO:0008006" key="8">
    <source>
        <dbReference type="Google" id="ProtNLM"/>
    </source>
</evidence>
<accession>A0A7S0PJA6</accession>
<dbReference type="InterPro" id="IPR003035">
    <property type="entry name" value="RWP-RK_dom"/>
</dbReference>
<sequence length="931" mass="101961">MADDLHAFLCTLPGEPEGDLRVDAFDDVWKSLDMHLGDDDDMGDDAGAAGAREAAAAARREGTLTRSNVSNSQTYMSEGMEIVKLAVDAVGIDLNTAGTTAKDVSNALKSVLEDVVGLSGNDQQGCLAQLWMAEHRDGDVVLCCHKEFVRVKATHRADLLSTYHDSWKLFFFNTSLSGTEAFLGAPGRVFSANEPEYTPSTQCYTAPEFSRHILAQQCGICTSLTVPVGVGTDPSRPLGVLELSFNHIVDSIGKVYVDVKRAIEAHGLCTVESMRMAPREVLSNAIAADLNRINVRETDAALKACCQSLDIPFAQIWIPCNNSSLVTAGAPFYQSSGYFQHYRESASNISVDLHRGVAGKLWSKGSMIWVHDLNTISHRDLPLKHSCMLLKMRGFCFVKMALRKVASGEPLAVVLEVQLNPNLNTPREQAKTVQRFWSSIEQCLDAVVCTNTDKSWLEDMKQTQVSNNAAMASLDDDPLSVTPTQQQLRDSGALWGITLEVLQQNFHKHLKQAASDLGVGSTTLKRICRQYGITRWPRRSLNSKHGKLKQMMNKMTGEGAPSSSHVTMDTLLGSQTMSMTTDTMSHMVEGESVHGASAMSFASAGASLEHSIHGGSAGIRSHPYAVPDGLVPPSGSDSYKRGLEERVHRGAHLGALWGGAESRQKSQRGMSWHGNSSARLALNDDIFTRFEQSVHGTHNFGMPPAPMDQSVHGGHESYQSVAMLREEMANFFDEFVSEPETASLIVKVLCQKDVLRIRLRTASRYDELMATLAQILYINLDAIKIKYQDDEGDWCLLRSQEDFDECLAFSSKAPSPRIMRAKLVVNDDISRNQLYRVDQLTLQGVKSDGATVSVKASVGEDVIRFKLTATMTFAEVQNKCSALGDAHGTQSLEYLDDEDEWVRLGGGVDLSECREVSAATGALRIRIARAL</sequence>
<dbReference type="PROSITE" id="PS51745">
    <property type="entry name" value="PB1"/>
    <property type="match status" value="1"/>
</dbReference>
<evidence type="ECO:0000256" key="1">
    <source>
        <dbReference type="ARBA" id="ARBA00023015"/>
    </source>
</evidence>
<reference evidence="7" key="1">
    <citation type="submission" date="2021-01" db="EMBL/GenBank/DDBJ databases">
        <authorList>
            <person name="Corre E."/>
            <person name="Pelletier E."/>
            <person name="Niang G."/>
            <person name="Scheremetjew M."/>
            <person name="Finn R."/>
            <person name="Kale V."/>
            <person name="Holt S."/>
            <person name="Cochrane G."/>
            <person name="Meng A."/>
            <person name="Brown T."/>
            <person name="Cohen L."/>
        </authorList>
    </citation>
    <scope>NUCLEOTIDE SEQUENCE</scope>
    <source>
        <strain evidence="7">Clade-D-RCC2572</strain>
    </source>
</reference>
<dbReference type="EMBL" id="HBEW01001825">
    <property type="protein sequence ID" value="CAD8578029.1"/>
    <property type="molecule type" value="Transcribed_RNA"/>
</dbReference>
<feature type="domain" description="RWP-RK" evidence="5">
    <location>
        <begin position="480"/>
        <end position="564"/>
    </location>
</feature>
<dbReference type="InterPro" id="IPR053793">
    <property type="entry name" value="PB1-like"/>
</dbReference>
<dbReference type="AlphaFoldDB" id="A0A7S0PJA6"/>
<feature type="domain" description="PB1" evidence="6">
    <location>
        <begin position="743"/>
        <end position="823"/>
    </location>
</feature>
<dbReference type="GO" id="GO:0003700">
    <property type="term" value="F:DNA-binding transcription factor activity"/>
    <property type="evidence" value="ECO:0007669"/>
    <property type="project" value="InterPro"/>
</dbReference>
<dbReference type="InterPro" id="IPR045012">
    <property type="entry name" value="NLP"/>
</dbReference>
<evidence type="ECO:0000256" key="3">
    <source>
        <dbReference type="ARBA" id="ARBA00023163"/>
    </source>
</evidence>
<dbReference type="CDD" id="cd05992">
    <property type="entry name" value="PB1"/>
    <property type="match status" value="1"/>
</dbReference>
<dbReference type="Pfam" id="PF22922">
    <property type="entry name" value="GAF_NLP"/>
    <property type="match status" value="1"/>
</dbReference>
<name>A0A7S0PJA6_9CHLO</name>
<organism evidence="7">
    <name type="scientific">Ostreococcus mediterraneus</name>
    <dbReference type="NCBI Taxonomy" id="1486918"/>
    <lineage>
        <taxon>Eukaryota</taxon>
        <taxon>Viridiplantae</taxon>
        <taxon>Chlorophyta</taxon>
        <taxon>Mamiellophyceae</taxon>
        <taxon>Mamiellales</taxon>
        <taxon>Bathycoccaceae</taxon>
        <taxon>Ostreococcus</taxon>
    </lineage>
</organism>